<evidence type="ECO:0000313" key="2">
    <source>
        <dbReference type="Proteomes" id="UP000789405"/>
    </source>
</evidence>
<keyword evidence="2" id="KW-1185">Reference proteome</keyword>
<comment type="caution">
    <text evidence="1">The sequence shown here is derived from an EMBL/GenBank/DDBJ whole genome shotgun (WGS) entry which is preliminary data.</text>
</comment>
<proteinExistence type="predicted"/>
<organism evidence="1 2">
    <name type="scientific">Dentiscutata erythropus</name>
    <dbReference type="NCBI Taxonomy" id="1348616"/>
    <lineage>
        <taxon>Eukaryota</taxon>
        <taxon>Fungi</taxon>
        <taxon>Fungi incertae sedis</taxon>
        <taxon>Mucoromycota</taxon>
        <taxon>Glomeromycotina</taxon>
        <taxon>Glomeromycetes</taxon>
        <taxon>Diversisporales</taxon>
        <taxon>Gigasporaceae</taxon>
        <taxon>Dentiscutata</taxon>
    </lineage>
</organism>
<dbReference type="OrthoDB" id="10573579at2759"/>
<name>A0A9N9P9K0_9GLOM</name>
<accession>A0A9N9P9K0</accession>
<evidence type="ECO:0000313" key="1">
    <source>
        <dbReference type="EMBL" id="CAG8818641.1"/>
    </source>
</evidence>
<sequence length="108" mass="12237">AQQTKAVLARSACISYSLVDLDLSEEYVDFNDNSDKSSDNNFMKLDDLEGVMDDEVLLTSEEARYLTVLYFLWLHLQGQKKIEASKTVTSIVNGGPWLAQCIRKWANN</sequence>
<reference evidence="1" key="1">
    <citation type="submission" date="2021-06" db="EMBL/GenBank/DDBJ databases">
        <authorList>
            <person name="Kallberg Y."/>
            <person name="Tangrot J."/>
            <person name="Rosling A."/>
        </authorList>
    </citation>
    <scope>NUCLEOTIDE SEQUENCE</scope>
    <source>
        <strain evidence="1">MA453B</strain>
    </source>
</reference>
<dbReference type="Proteomes" id="UP000789405">
    <property type="component" value="Unassembled WGS sequence"/>
</dbReference>
<feature type="non-terminal residue" evidence="1">
    <location>
        <position position="1"/>
    </location>
</feature>
<protein>
    <submittedName>
        <fullName evidence="1">11954_t:CDS:1</fullName>
    </submittedName>
</protein>
<gene>
    <name evidence="1" type="ORF">DERYTH_LOCUS26657</name>
</gene>
<dbReference type="EMBL" id="CAJVPY010056807">
    <property type="protein sequence ID" value="CAG8818641.1"/>
    <property type="molecule type" value="Genomic_DNA"/>
</dbReference>
<dbReference type="AlphaFoldDB" id="A0A9N9P9K0"/>
<feature type="non-terminal residue" evidence="1">
    <location>
        <position position="108"/>
    </location>
</feature>